<dbReference type="PROSITE" id="PS51525">
    <property type="entry name" value="NET"/>
    <property type="match status" value="1"/>
</dbReference>
<keyword evidence="7" id="KW-1185">Reference proteome</keyword>
<dbReference type="InterPro" id="IPR050935">
    <property type="entry name" value="Bromo_chromatin_reader"/>
</dbReference>
<dbReference type="InterPro" id="IPR038336">
    <property type="entry name" value="NET_sf"/>
</dbReference>
<feature type="domain" description="NET" evidence="5">
    <location>
        <begin position="262"/>
        <end position="342"/>
    </location>
</feature>
<dbReference type="Pfam" id="PF00439">
    <property type="entry name" value="Bromodomain"/>
    <property type="match status" value="1"/>
</dbReference>
<dbReference type="Proteomes" id="UP001470230">
    <property type="component" value="Unassembled WGS sequence"/>
</dbReference>
<feature type="compositionally biased region" description="Basic and acidic residues" evidence="3">
    <location>
        <begin position="224"/>
        <end position="241"/>
    </location>
</feature>
<evidence type="ECO:0000256" key="1">
    <source>
        <dbReference type="ARBA" id="ARBA00023117"/>
    </source>
</evidence>
<proteinExistence type="predicted"/>
<dbReference type="CDD" id="cd04369">
    <property type="entry name" value="Bromodomain"/>
    <property type="match status" value="1"/>
</dbReference>
<organism evidence="6 7">
    <name type="scientific">Tritrichomonas musculus</name>
    <dbReference type="NCBI Taxonomy" id="1915356"/>
    <lineage>
        <taxon>Eukaryota</taxon>
        <taxon>Metamonada</taxon>
        <taxon>Parabasalia</taxon>
        <taxon>Tritrichomonadida</taxon>
        <taxon>Tritrichomonadidae</taxon>
        <taxon>Tritrichomonas</taxon>
    </lineage>
</organism>
<comment type="caution">
    <text evidence="6">The sequence shown here is derived from an EMBL/GenBank/DDBJ whole genome shotgun (WGS) entry which is preliminary data.</text>
</comment>
<evidence type="ECO:0000259" key="4">
    <source>
        <dbReference type="PROSITE" id="PS50014"/>
    </source>
</evidence>
<reference evidence="6 7" key="1">
    <citation type="submission" date="2024-04" db="EMBL/GenBank/DDBJ databases">
        <title>Tritrichomonas musculus Genome.</title>
        <authorList>
            <person name="Alves-Ferreira E."/>
            <person name="Grigg M."/>
            <person name="Lorenzi H."/>
            <person name="Galac M."/>
        </authorList>
    </citation>
    <scope>NUCLEOTIDE SEQUENCE [LARGE SCALE GENOMIC DNA]</scope>
    <source>
        <strain evidence="6 7">EAF2021</strain>
    </source>
</reference>
<dbReference type="Pfam" id="PF17035">
    <property type="entry name" value="BET"/>
    <property type="match status" value="1"/>
</dbReference>
<dbReference type="InterPro" id="IPR018359">
    <property type="entry name" value="Bromodomain_CS"/>
</dbReference>
<dbReference type="PANTHER" id="PTHR22880">
    <property type="entry name" value="FALZ-RELATED BROMODOMAIN-CONTAINING PROTEINS"/>
    <property type="match status" value="1"/>
</dbReference>
<accession>A0ABR2HDT8</accession>
<evidence type="ECO:0000313" key="6">
    <source>
        <dbReference type="EMBL" id="KAK8845215.1"/>
    </source>
</evidence>
<evidence type="ECO:0000256" key="2">
    <source>
        <dbReference type="PROSITE-ProRule" id="PRU00035"/>
    </source>
</evidence>
<dbReference type="PROSITE" id="PS50014">
    <property type="entry name" value="BROMODOMAIN_2"/>
    <property type="match status" value="1"/>
</dbReference>
<dbReference type="InterPro" id="IPR036427">
    <property type="entry name" value="Bromodomain-like_sf"/>
</dbReference>
<dbReference type="SMART" id="SM00297">
    <property type="entry name" value="BROMO"/>
    <property type="match status" value="1"/>
</dbReference>
<dbReference type="Gene3D" id="1.20.920.10">
    <property type="entry name" value="Bromodomain-like"/>
    <property type="match status" value="1"/>
</dbReference>
<evidence type="ECO:0000259" key="5">
    <source>
        <dbReference type="PROSITE" id="PS51525"/>
    </source>
</evidence>
<dbReference type="EMBL" id="JAPFFF010000031">
    <property type="protein sequence ID" value="KAK8845215.1"/>
    <property type="molecule type" value="Genomic_DNA"/>
</dbReference>
<dbReference type="InterPro" id="IPR001487">
    <property type="entry name" value="Bromodomain"/>
</dbReference>
<keyword evidence="1 2" id="KW-0103">Bromodomain</keyword>
<feature type="region of interest" description="Disordered" evidence="3">
    <location>
        <begin position="154"/>
        <end position="248"/>
    </location>
</feature>
<feature type="compositionally biased region" description="Basic residues" evidence="3">
    <location>
        <begin position="163"/>
        <end position="173"/>
    </location>
</feature>
<dbReference type="InterPro" id="IPR027353">
    <property type="entry name" value="NET_dom"/>
</dbReference>
<dbReference type="PANTHER" id="PTHR22880:SF225">
    <property type="entry name" value="BROMODOMAIN-CONTAINING PROTEIN BET-1-RELATED"/>
    <property type="match status" value="1"/>
</dbReference>
<name>A0ABR2HDT8_9EUKA</name>
<dbReference type="PROSITE" id="PS00633">
    <property type="entry name" value="BROMODOMAIN_1"/>
    <property type="match status" value="1"/>
</dbReference>
<sequence length="342" mass="38603">MSLSSFQQKRCLEVMDKLCSRRTSQMFANPVDPERDSCPNYFDKVKTPMDLGTVRTKLLSGQYKSVADWKADVNLIWSNSNAYNSKTSLLRSITKDLSDFYHKLTTYLTDSPQNDWTEKLNSLANEMNQIMKEMNDPSNDEIVTPTLAAIPTIPITASSSHDKKVKSQSKIKSKPPQQAHFQSSLSASPSSASFSNISSSFSSNSSSCSNQQAIQTRKKVKKVKEKDKYKDGSVPSNDKEGQLGGINEPNYSERVIFGRDEREKKHLSSRSFSKDQLQQLSHDINFLEDDNQVNAILELMKANESDFKDTGGEIEVDLNTLRSSTLRIIREQVDNFIESSYM</sequence>
<feature type="domain" description="Bromo" evidence="4">
    <location>
        <begin position="19"/>
        <end position="91"/>
    </location>
</feature>
<feature type="compositionally biased region" description="Low complexity" evidence="3">
    <location>
        <begin position="174"/>
        <end position="213"/>
    </location>
</feature>
<evidence type="ECO:0000256" key="3">
    <source>
        <dbReference type="SAM" id="MobiDB-lite"/>
    </source>
</evidence>
<protein>
    <submittedName>
        <fullName evidence="6">Transcription initiation at TATA-containing promoter protein</fullName>
    </submittedName>
</protein>
<evidence type="ECO:0000313" key="7">
    <source>
        <dbReference type="Proteomes" id="UP001470230"/>
    </source>
</evidence>
<dbReference type="PRINTS" id="PR00503">
    <property type="entry name" value="BROMODOMAIN"/>
</dbReference>
<gene>
    <name evidence="6" type="ORF">M9Y10_021399</name>
</gene>
<dbReference type="SUPFAM" id="SSF47370">
    <property type="entry name" value="Bromodomain"/>
    <property type="match status" value="1"/>
</dbReference>
<dbReference type="Gene3D" id="1.20.1270.220">
    <property type="match status" value="1"/>
</dbReference>